<evidence type="ECO:0000313" key="6">
    <source>
        <dbReference type="Proteomes" id="UP000294192"/>
    </source>
</evidence>
<evidence type="ECO:0000256" key="3">
    <source>
        <dbReference type="ARBA" id="ARBA00022840"/>
    </source>
</evidence>
<dbReference type="SUPFAM" id="SSF52540">
    <property type="entry name" value="P-loop containing nucleoside triphosphate hydrolases"/>
    <property type="match status" value="1"/>
</dbReference>
<evidence type="ECO:0000259" key="4">
    <source>
        <dbReference type="PROSITE" id="PS50893"/>
    </source>
</evidence>
<evidence type="ECO:0000256" key="2">
    <source>
        <dbReference type="ARBA" id="ARBA00022741"/>
    </source>
</evidence>
<dbReference type="GO" id="GO:0005524">
    <property type="term" value="F:ATP binding"/>
    <property type="evidence" value="ECO:0007669"/>
    <property type="project" value="UniProtKB-KW"/>
</dbReference>
<dbReference type="InterPro" id="IPR003593">
    <property type="entry name" value="AAA+_ATPase"/>
</dbReference>
<dbReference type="Proteomes" id="UP000294192">
    <property type="component" value="Unassembled WGS sequence"/>
</dbReference>
<comment type="caution">
    <text evidence="5">The sequence shown here is derived from an EMBL/GenBank/DDBJ whole genome shotgun (WGS) entry which is preliminary data.</text>
</comment>
<keyword evidence="1" id="KW-0813">Transport</keyword>
<reference evidence="5 6" key="1">
    <citation type="submission" date="2018-02" db="EMBL/GenBank/DDBJ databases">
        <title>Mycoplasma marinum and Mycoplasma todarodis sp. nov., moderately halophilic and psychrotolerant mycoplasmas isolated from cephalopods.</title>
        <authorList>
            <person name="Viver T."/>
        </authorList>
    </citation>
    <scope>NUCLEOTIDE SEQUENCE [LARGE SCALE GENOMIC DNA]</scope>
    <source>
        <strain evidence="5 6">PE</strain>
    </source>
</reference>
<dbReference type="PANTHER" id="PTHR42939:SF1">
    <property type="entry name" value="ABC TRANSPORTER ATP-BINDING PROTEIN ALBC-RELATED"/>
    <property type="match status" value="1"/>
</dbReference>
<keyword evidence="3 5" id="KW-0067">ATP-binding</keyword>
<accession>A0A4R0XLL9</accession>
<dbReference type="InterPro" id="IPR003439">
    <property type="entry name" value="ABC_transporter-like_ATP-bd"/>
</dbReference>
<evidence type="ECO:0000313" key="5">
    <source>
        <dbReference type="EMBL" id="TCG11374.1"/>
    </source>
</evidence>
<dbReference type="PROSITE" id="PS00211">
    <property type="entry name" value="ABC_TRANSPORTER_1"/>
    <property type="match status" value="1"/>
</dbReference>
<dbReference type="InterPro" id="IPR027417">
    <property type="entry name" value="P-loop_NTPase"/>
</dbReference>
<dbReference type="AlphaFoldDB" id="A0A4R0XLL9"/>
<dbReference type="InterPro" id="IPR051782">
    <property type="entry name" value="ABC_Transporter_VariousFunc"/>
</dbReference>
<name>A0A4R0XLL9_9MOLU</name>
<dbReference type="EMBL" id="PSZO01000008">
    <property type="protein sequence ID" value="TCG11374.1"/>
    <property type="molecule type" value="Genomic_DNA"/>
</dbReference>
<sequence length="326" mass="38058">MKKRQQNYRTKRDLRKNGLNIKISKYKDKTSEIKVEKCNFTNKKNTRDKSRNRTFRNILFNLKSGEWLERKTTEDEETKRLSRHSLEVVKIEKTFKKNKILKACSFKIKKGSFHALVGENGAGKTTLIKTIIGGFPIEKGKILFNGLDVEKNIQEKNILSYVPEKAIFPNNMNLYAYLKLIWKLKGKELDNMDKQIKHLLNQFDLMDRKNINPNRLSSGQKKKIFLIKILIEKPEIIILDEPAANLDPTARFLFFEELKKINAQGVTVLITSHIISEISKYVNGATFIRKGEIVFTGDIEKDKLEEKFQEIVINDQMNNRMVVDYE</sequence>
<dbReference type="Gene3D" id="3.40.50.300">
    <property type="entry name" value="P-loop containing nucleotide triphosphate hydrolases"/>
    <property type="match status" value="1"/>
</dbReference>
<dbReference type="SMART" id="SM00382">
    <property type="entry name" value="AAA"/>
    <property type="match status" value="1"/>
</dbReference>
<evidence type="ECO:0000256" key="1">
    <source>
        <dbReference type="ARBA" id="ARBA00022448"/>
    </source>
</evidence>
<protein>
    <submittedName>
        <fullName evidence="5">Multidrug ABC transporter ATP-binding protein</fullName>
    </submittedName>
</protein>
<keyword evidence="2" id="KW-0547">Nucleotide-binding</keyword>
<dbReference type="OrthoDB" id="389713at2"/>
<organism evidence="5 6">
    <name type="scientific">Mycoplasma marinum</name>
    <dbReference type="NCBI Taxonomy" id="1937190"/>
    <lineage>
        <taxon>Bacteria</taxon>
        <taxon>Bacillati</taxon>
        <taxon>Mycoplasmatota</taxon>
        <taxon>Mollicutes</taxon>
        <taxon>Mycoplasmataceae</taxon>
        <taxon>Mycoplasma</taxon>
    </lineage>
</organism>
<dbReference type="InterPro" id="IPR017871">
    <property type="entry name" value="ABC_transporter-like_CS"/>
</dbReference>
<dbReference type="CDD" id="cd03230">
    <property type="entry name" value="ABC_DR_subfamily_A"/>
    <property type="match status" value="1"/>
</dbReference>
<dbReference type="PROSITE" id="PS50893">
    <property type="entry name" value="ABC_TRANSPORTER_2"/>
    <property type="match status" value="1"/>
</dbReference>
<proteinExistence type="predicted"/>
<dbReference type="PANTHER" id="PTHR42939">
    <property type="entry name" value="ABC TRANSPORTER ATP-BINDING PROTEIN ALBC-RELATED"/>
    <property type="match status" value="1"/>
</dbReference>
<feature type="domain" description="ABC transporter" evidence="4">
    <location>
        <begin position="86"/>
        <end position="315"/>
    </location>
</feature>
<gene>
    <name evidence="5" type="ORF">C4B24_02375</name>
</gene>
<dbReference type="RefSeq" id="WP_131598973.1">
    <property type="nucleotide sequence ID" value="NZ_CBDBYK010000006.1"/>
</dbReference>
<keyword evidence="6" id="KW-1185">Reference proteome</keyword>
<dbReference type="Pfam" id="PF00005">
    <property type="entry name" value="ABC_tran"/>
    <property type="match status" value="1"/>
</dbReference>
<dbReference type="GO" id="GO:0016887">
    <property type="term" value="F:ATP hydrolysis activity"/>
    <property type="evidence" value="ECO:0007669"/>
    <property type="project" value="InterPro"/>
</dbReference>